<keyword evidence="2" id="KW-1185">Reference proteome</keyword>
<comment type="caution">
    <text evidence="1">The sequence shown here is derived from an EMBL/GenBank/DDBJ whole genome shotgun (WGS) entry which is preliminary data.</text>
</comment>
<protein>
    <submittedName>
        <fullName evidence="1">Uncharacterized protein</fullName>
    </submittedName>
</protein>
<feature type="non-terminal residue" evidence="1">
    <location>
        <position position="130"/>
    </location>
</feature>
<dbReference type="EMBL" id="CAUYUJ010016523">
    <property type="protein sequence ID" value="CAK0866298.1"/>
    <property type="molecule type" value="Genomic_DNA"/>
</dbReference>
<organism evidence="1 2">
    <name type="scientific">Prorocentrum cordatum</name>
    <dbReference type="NCBI Taxonomy" id="2364126"/>
    <lineage>
        <taxon>Eukaryota</taxon>
        <taxon>Sar</taxon>
        <taxon>Alveolata</taxon>
        <taxon>Dinophyceae</taxon>
        <taxon>Prorocentrales</taxon>
        <taxon>Prorocentraceae</taxon>
        <taxon>Prorocentrum</taxon>
    </lineage>
</organism>
<sequence length="130" mass="13993">MRTLPDVLSGDCALLGGRRCGGPSVAACFPAWPGHELHSVCSRGLSSSSRASAFFLPVPEGLVPGVGAKKAPGIDDDPQPEWPNPFFRGHNRSLMAKSIDNVFGFLDTEDEEPWRAGPADLGEFSRMVRR</sequence>
<dbReference type="Proteomes" id="UP001189429">
    <property type="component" value="Unassembled WGS sequence"/>
</dbReference>
<name>A0ABN9V0P2_9DINO</name>
<proteinExistence type="predicted"/>
<gene>
    <name evidence="1" type="ORF">PCOR1329_LOCUS53516</name>
</gene>
<reference evidence="1" key="1">
    <citation type="submission" date="2023-10" db="EMBL/GenBank/DDBJ databases">
        <authorList>
            <person name="Chen Y."/>
            <person name="Shah S."/>
            <person name="Dougan E. K."/>
            <person name="Thang M."/>
            <person name="Chan C."/>
        </authorList>
    </citation>
    <scope>NUCLEOTIDE SEQUENCE [LARGE SCALE GENOMIC DNA]</scope>
</reference>
<evidence type="ECO:0000313" key="1">
    <source>
        <dbReference type="EMBL" id="CAK0866298.1"/>
    </source>
</evidence>
<accession>A0ABN9V0P2</accession>
<evidence type="ECO:0000313" key="2">
    <source>
        <dbReference type="Proteomes" id="UP001189429"/>
    </source>
</evidence>